<accession>A0A815WSJ5</accession>
<name>A0A815WSJ5_ADIRI</name>
<dbReference type="Proteomes" id="UP000663828">
    <property type="component" value="Unassembled WGS sequence"/>
</dbReference>
<keyword evidence="4" id="KW-1185">Reference proteome</keyword>
<dbReference type="InterPro" id="IPR036047">
    <property type="entry name" value="F-box-like_dom_sf"/>
</dbReference>
<dbReference type="EMBL" id="CAJNOJ010000130">
    <property type="protein sequence ID" value="CAF1170944.1"/>
    <property type="molecule type" value="Genomic_DNA"/>
</dbReference>
<proteinExistence type="predicted"/>
<dbReference type="Proteomes" id="UP000663852">
    <property type="component" value="Unassembled WGS sequence"/>
</dbReference>
<dbReference type="Pfam" id="PF14299">
    <property type="entry name" value="PP2"/>
    <property type="match status" value="1"/>
</dbReference>
<reference evidence="3" key="1">
    <citation type="submission" date="2021-02" db="EMBL/GenBank/DDBJ databases">
        <authorList>
            <person name="Nowell W R."/>
        </authorList>
    </citation>
    <scope>NUCLEOTIDE SEQUENCE</scope>
</reference>
<dbReference type="Pfam" id="PF12937">
    <property type="entry name" value="F-box-like"/>
    <property type="match status" value="1"/>
</dbReference>
<dbReference type="Gene3D" id="1.20.1280.50">
    <property type="match status" value="1"/>
</dbReference>
<protein>
    <recommendedName>
        <fullName evidence="1">F-box domain-containing protein</fullName>
    </recommendedName>
</protein>
<dbReference type="PROSITE" id="PS50181">
    <property type="entry name" value="FBOX"/>
    <property type="match status" value="1"/>
</dbReference>
<evidence type="ECO:0000313" key="2">
    <source>
        <dbReference type="EMBL" id="CAF1170944.1"/>
    </source>
</evidence>
<dbReference type="PANTHER" id="PTHR31960">
    <property type="entry name" value="F-BOX PROTEIN PP2-A15"/>
    <property type="match status" value="1"/>
</dbReference>
<evidence type="ECO:0000313" key="4">
    <source>
        <dbReference type="Proteomes" id="UP000663828"/>
    </source>
</evidence>
<dbReference type="InterPro" id="IPR025886">
    <property type="entry name" value="PP2-like"/>
</dbReference>
<feature type="domain" description="F-box" evidence="1">
    <location>
        <begin position="30"/>
        <end position="76"/>
    </location>
</feature>
<dbReference type="SMART" id="SM00256">
    <property type="entry name" value="FBOX"/>
    <property type="match status" value="1"/>
</dbReference>
<sequence>MSSKYIHDKFRSWISSVAGVTTNDGCLSGTCWILDLPPEIIQIITDYLNPHDLTAFSRVCRSFYDLINQDSFWAHRIHRQFPHPVAQLYTSELYHLPNMIQTTYESRTPNFLHTRPESELDRFALTSATRYNDEAIERSHTKMYVSKDEFLTNLHYFQFRTPTNLSTIPFMKLIYFYLIDRKRRAAVNMDVVHLNGSYLVNRSDRNSLTGHVIQLQSVCWLEITGHFEQKIMPGKYEVSWRMKSQAGNISLHGETEFLVVPSHGKMLIKSVADTDFRDYAIQHNDQWFTVNMGAIVIYEPSEVFMAIRNWNSGYWKSGISWDCIELKIIP</sequence>
<dbReference type="EMBL" id="CAJNOR010005130">
    <property type="protein sequence ID" value="CAF1547143.1"/>
    <property type="molecule type" value="Genomic_DNA"/>
</dbReference>
<dbReference type="SUPFAM" id="SSF81383">
    <property type="entry name" value="F-box domain"/>
    <property type="match status" value="1"/>
</dbReference>
<dbReference type="InterPro" id="IPR001810">
    <property type="entry name" value="F-box_dom"/>
</dbReference>
<dbReference type="PANTHER" id="PTHR31960:SF26">
    <property type="entry name" value="F-BOX DOMAIN CONTAINING PROTEIN"/>
    <property type="match status" value="1"/>
</dbReference>
<gene>
    <name evidence="2" type="ORF">EDS130_LOCUS23684</name>
    <name evidence="3" type="ORF">XAT740_LOCUS42604</name>
</gene>
<organism evidence="3 4">
    <name type="scientific">Adineta ricciae</name>
    <name type="common">Rotifer</name>
    <dbReference type="NCBI Taxonomy" id="249248"/>
    <lineage>
        <taxon>Eukaryota</taxon>
        <taxon>Metazoa</taxon>
        <taxon>Spiralia</taxon>
        <taxon>Gnathifera</taxon>
        <taxon>Rotifera</taxon>
        <taxon>Eurotatoria</taxon>
        <taxon>Bdelloidea</taxon>
        <taxon>Adinetida</taxon>
        <taxon>Adinetidae</taxon>
        <taxon>Adineta</taxon>
    </lineage>
</organism>
<dbReference type="AlphaFoldDB" id="A0A815WSJ5"/>
<comment type="caution">
    <text evidence="3">The sequence shown here is derived from an EMBL/GenBank/DDBJ whole genome shotgun (WGS) entry which is preliminary data.</text>
</comment>
<evidence type="ECO:0000259" key="1">
    <source>
        <dbReference type="PROSITE" id="PS50181"/>
    </source>
</evidence>
<evidence type="ECO:0000313" key="3">
    <source>
        <dbReference type="EMBL" id="CAF1547143.1"/>
    </source>
</evidence>
<dbReference type="OrthoDB" id="722566at2759"/>